<dbReference type="SUPFAM" id="SSF46785">
    <property type="entry name" value="Winged helix' DNA-binding domain"/>
    <property type="match status" value="1"/>
</dbReference>
<evidence type="ECO:0000256" key="1">
    <source>
        <dbReference type="ARBA" id="ARBA00023015"/>
    </source>
</evidence>
<keyword evidence="3" id="KW-0804">Transcription</keyword>
<dbReference type="Proteomes" id="UP000638648">
    <property type="component" value="Unassembled WGS sequence"/>
</dbReference>
<dbReference type="EMBL" id="JADBEM010000001">
    <property type="protein sequence ID" value="MBE1611094.1"/>
    <property type="molecule type" value="Genomic_DNA"/>
</dbReference>
<dbReference type="GO" id="GO:0003700">
    <property type="term" value="F:DNA-binding transcription factor activity"/>
    <property type="evidence" value="ECO:0007669"/>
    <property type="project" value="TreeGrafter"/>
</dbReference>
<dbReference type="InterPro" id="IPR005471">
    <property type="entry name" value="Tscrpt_reg_IclR_N"/>
</dbReference>
<dbReference type="InterPro" id="IPR036388">
    <property type="entry name" value="WH-like_DNA-bd_sf"/>
</dbReference>
<dbReference type="InterPro" id="IPR014757">
    <property type="entry name" value="Tscrpt_reg_IclR_C"/>
</dbReference>
<protein>
    <submittedName>
        <fullName evidence="6">DNA-binding IclR family transcriptional regulator</fullName>
    </submittedName>
</protein>
<dbReference type="AlphaFoldDB" id="A0A927N2T5"/>
<dbReference type="PROSITE" id="PS51077">
    <property type="entry name" value="HTH_ICLR"/>
    <property type="match status" value="1"/>
</dbReference>
<dbReference type="GO" id="GO:0003677">
    <property type="term" value="F:DNA binding"/>
    <property type="evidence" value="ECO:0007669"/>
    <property type="project" value="UniProtKB-KW"/>
</dbReference>
<accession>A0A927N2T5</accession>
<name>A0A927N2T5_9ACTN</name>
<dbReference type="Pfam" id="PF01614">
    <property type="entry name" value="IclR_C"/>
    <property type="match status" value="1"/>
</dbReference>
<gene>
    <name evidence="6" type="ORF">HEB94_007942</name>
</gene>
<dbReference type="PANTHER" id="PTHR30136">
    <property type="entry name" value="HELIX-TURN-HELIX TRANSCRIPTIONAL REGULATOR, ICLR FAMILY"/>
    <property type="match status" value="1"/>
</dbReference>
<evidence type="ECO:0000259" key="4">
    <source>
        <dbReference type="PROSITE" id="PS51077"/>
    </source>
</evidence>
<dbReference type="Gene3D" id="3.30.450.40">
    <property type="match status" value="1"/>
</dbReference>
<feature type="domain" description="IclR-ED" evidence="5">
    <location>
        <begin position="91"/>
        <end position="272"/>
    </location>
</feature>
<dbReference type="Pfam" id="PF09339">
    <property type="entry name" value="HTH_IclR"/>
    <property type="match status" value="1"/>
</dbReference>
<reference evidence="6" key="1">
    <citation type="submission" date="2020-10" db="EMBL/GenBank/DDBJ databases">
        <title>Sequencing the genomes of 1000 actinobacteria strains.</title>
        <authorList>
            <person name="Klenk H.-P."/>
        </authorList>
    </citation>
    <scope>NUCLEOTIDE SEQUENCE</scope>
    <source>
        <strain evidence="6">DSM 45354</strain>
    </source>
</reference>
<evidence type="ECO:0000256" key="2">
    <source>
        <dbReference type="ARBA" id="ARBA00023125"/>
    </source>
</evidence>
<dbReference type="InterPro" id="IPR029016">
    <property type="entry name" value="GAF-like_dom_sf"/>
</dbReference>
<dbReference type="GO" id="GO:0045892">
    <property type="term" value="P:negative regulation of DNA-templated transcription"/>
    <property type="evidence" value="ECO:0007669"/>
    <property type="project" value="TreeGrafter"/>
</dbReference>
<organism evidence="6 7">
    <name type="scientific">Actinopolymorpha pittospori</name>
    <dbReference type="NCBI Taxonomy" id="648752"/>
    <lineage>
        <taxon>Bacteria</taxon>
        <taxon>Bacillati</taxon>
        <taxon>Actinomycetota</taxon>
        <taxon>Actinomycetes</taxon>
        <taxon>Propionibacteriales</taxon>
        <taxon>Actinopolymorphaceae</taxon>
        <taxon>Actinopolymorpha</taxon>
    </lineage>
</organism>
<dbReference type="RefSeq" id="WP_192754357.1">
    <property type="nucleotide sequence ID" value="NZ_BAABJL010000042.1"/>
</dbReference>
<keyword evidence="7" id="KW-1185">Reference proteome</keyword>
<keyword evidence="1" id="KW-0805">Transcription regulation</keyword>
<evidence type="ECO:0000256" key="3">
    <source>
        <dbReference type="ARBA" id="ARBA00023163"/>
    </source>
</evidence>
<keyword evidence="2 6" id="KW-0238">DNA-binding</keyword>
<evidence type="ECO:0000259" key="5">
    <source>
        <dbReference type="PROSITE" id="PS51078"/>
    </source>
</evidence>
<proteinExistence type="predicted"/>
<feature type="domain" description="HTH iclR-type" evidence="4">
    <location>
        <begin position="29"/>
        <end position="90"/>
    </location>
</feature>
<dbReference type="PROSITE" id="PS51078">
    <property type="entry name" value="ICLR_ED"/>
    <property type="match status" value="1"/>
</dbReference>
<comment type="caution">
    <text evidence="6">The sequence shown here is derived from an EMBL/GenBank/DDBJ whole genome shotgun (WGS) entry which is preliminary data.</text>
</comment>
<evidence type="ECO:0000313" key="6">
    <source>
        <dbReference type="EMBL" id="MBE1611094.1"/>
    </source>
</evidence>
<dbReference type="PANTHER" id="PTHR30136:SF24">
    <property type="entry name" value="HTH-TYPE TRANSCRIPTIONAL REPRESSOR ALLR"/>
    <property type="match status" value="1"/>
</dbReference>
<dbReference type="SMART" id="SM00346">
    <property type="entry name" value="HTH_ICLR"/>
    <property type="match status" value="1"/>
</dbReference>
<dbReference type="InterPro" id="IPR050707">
    <property type="entry name" value="HTH_MetabolicPath_Reg"/>
</dbReference>
<sequence length="274" mass="28876">MGADDAVLRDAVGVSAPPAPAVRRTSGVLQTADRALQVLLAFRERPEWGVTELARELGLDKSVTQRLLATLAGRGFVLADPESRRYRLGVTVGVLARAAERGGALEAAVRPLLRELTQQVGESTILNVPHGAFYRCTAAVDADGPVRYSATVGETIPAHGGAAGHAIFAFYPEADLRRLLGSGPLTRFSEQTIVDPDVLTEMYAQVRDEGVAVSHGEYDANVTSVAAPCFSLGQVVGSIVIIGPHDRMAGKIDKAVDLVRSTGQRLSALLNGTG</sequence>
<dbReference type="SUPFAM" id="SSF55781">
    <property type="entry name" value="GAF domain-like"/>
    <property type="match status" value="1"/>
</dbReference>
<dbReference type="InterPro" id="IPR036390">
    <property type="entry name" value="WH_DNA-bd_sf"/>
</dbReference>
<evidence type="ECO:0000313" key="7">
    <source>
        <dbReference type="Proteomes" id="UP000638648"/>
    </source>
</evidence>
<dbReference type="Gene3D" id="1.10.10.10">
    <property type="entry name" value="Winged helix-like DNA-binding domain superfamily/Winged helix DNA-binding domain"/>
    <property type="match status" value="1"/>
</dbReference>